<accession>A0A7W6A101</accession>
<comment type="caution">
    <text evidence="7">The sequence shown here is derived from an EMBL/GenBank/DDBJ whole genome shotgun (WGS) entry which is preliminary data.</text>
</comment>
<dbReference type="GO" id="GO:0015288">
    <property type="term" value="F:porin activity"/>
    <property type="evidence" value="ECO:0007669"/>
    <property type="project" value="TreeGrafter"/>
</dbReference>
<dbReference type="GO" id="GO:0015562">
    <property type="term" value="F:efflux transmembrane transporter activity"/>
    <property type="evidence" value="ECO:0007669"/>
    <property type="project" value="InterPro"/>
</dbReference>
<evidence type="ECO:0000256" key="4">
    <source>
        <dbReference type="ARBA" id="ARBA00023136"/>
    </source>
</evidence>
<dbReference type="InterPro" id="IPR051906">
    <property type="entry name" value="TolC-like"/>
</dbReference>
<keyword evidence="2" id="KW-1134">Transmembrane beta strand</keyword>
<dbReference type="PANTHER" id="PTHR30026:SF20">
    <property type="entry name" value="OUTER MEMBRANE PROTEIN TOLC"/>
    <property type="match status" value="1"/>
</dbReference>
<dbReference type="GO" id="GO:1990281">
    <property type="term" value="C:efflux pump complex"/>
    <property type="evidence" value="ECO:0007669"/>
    <property type="project" value="TreeGrafter"/>
</dbReference>
<evidence type="ECO:0000256" key="2">
    <source>
        <dbReference type="ARBA" id="ARBA00022452"/>
    </source>
</evidence>
<keyword evidence="5" id="KW-0998">Cell outer membrane</keyword>
<feature type="signal peptide" evidence="6">
    <location>
        <begin position="1"/>
        <end position="19"/>
    </location>
</feature>
<dbReference type="AlphaFoldDB" id="A0A7W6A101"/>
<keyword evidence="6" id="KW-0732">Signal</keyword>
<evidence type="ECO:0000256" key="1">
    <source>
        <dbReference type="ARBA" id="ARBA00004442"/>
    </source>
</evidence>
<evidence type="ECO:0000256" key="6">
    <source>
        <dbReference type="SAM" id="SignalP"/>
    </source>
</evidence>
<keyword evidence="8" id="KW-1185">Reference proteome</keyword>
<dbReference type="PANTHER" id="PTHR30026">
    <property type="entry name" value="OUTER MEMBRANE PROTEIN TOLC"/>
    <property type="match status" value="1"/>
</dbReference>
<protein>
    <submittedName>
        <fullName evidence="7">Outer membrane protein TolC</fullName>
    </submittedName>
</protein>
<sequence length="416" mass="44280">MKLRLIAALPLLFAAPALAQSLPGLPEAAVQEAIATHPRARAADAKIDAARQEAGALRASPHEFTVSGDYARRSVQGEGNFGEYSVTVERPIRLPGKGALDRKAGSLGIQVAELRADEVRHQLALQLGELWWDWLAAEADVRILSDTQATLERAYRGVDSQVRVQDAAMVDADRAMAEVATNKSALDAARGRASIARSRLEAQFPGIALPAEAPLLPEAGLPIEELARLRDAVVTCNHELPAAIAEADRLAALSERSRRDRMADPTIGARVFSERGGIEKGAGVVFSVPIGGRYRSALSGRAQAEAQVAAADAASARFDVQEMATTDYSTALGSSQTWQASQAAALSSAKAVGRLRAGYRLGHVDLADLLYAERQAKEAALAESQARTAALRAETKLRIDAHALWLNCSHQAEAPK</sequence>
<comment type="subcellular location">
    <subcellularLocation>
        <location evidence="1">Cell outer membrane</location>
    </subcellularLocation>
</comment>
<keyword evidence="4" id="KW-0472">Membrane</keyword>
<feature type="chain" id="PRO_5031155558" evidence="6">
    <location>
        <begin position="20"/>
        <end position="416"/>
    </location>
</feature>
<dbReference type="EMBL" id="JACICY010000009">
    <property type="protein sequence ID" value="MBB3862042.1"/>
    <property type="molecule type" value="Genomic_DNA"/>
</dbReference>
<reference evidence="7 8" key="1">
    <citation type="submission" date="2020-08" db="EMBL/GenBank/DDBJ databases">
        <title>Genomic Encyclopedia of Type Strains, Phase IV (KMG-IV): sequencing the most valuable type-strain genomes for metagenomic binning, comparative biology and taxonomic classification.</title>
        <authorList>
            <person name="Goeker M."/>
        </authorList>
    </citation>
    <scope>NUCLEOTIDE SEQUENCE [LARGE SCALE GENOMIC DNA]</scope>
    <source>
        <strain evidence="7 8">DSM 14552</strain>
    </source>
</reference>
<proteinExistence type="predicted"/>
<keyword evidence="3" id="KW-0812">Transmembrane</keyword>
<evidence type="ECO:0000313" key="8">
    <source>
        <dbReference type="Proteomes" id="UP000562395"/>
    </source>
</evidence>
<dbReference type="Gene3D" id="1.20.1600.10">
    <property type="entry name" value="Outer membrane efflux proteins (OEP)"/>
    <property type="match status" value="1"/>
</dbReference>
<organism evidence="7 8">
    <name type="scientific">Novosphingobium hassiacum</name>
    <dbReference type="NCBI Taxonomy" id="173676"/>
    <lineage>
        <taxon>Bacteria</taxon>
        <taxon>Pseudomonadati</taxon>
        <taxon>Pseudomonadota</taxon>
        <taxon>Alphaproteobacteria</taxon>
        <taxon>Sphingomonadales</taxon>
        <taxon>Sphingomonadaceae</taxon>
        <taxon>Novosphingobium</taxon>
    </lineage>
</organism>
<dbReference type="Proteomes" id="UP000562395">
    <property type="component" value="Unassembled WGS sequence"/>
</dbReference>
<evidence type="ECO:0000313" key="7">
    <source>
        <dbReference type="EMBL" id="MBB3862042.1"/>
    </source>
</evidence>
<evidence type="ECO:0000256" key="5">
    <source>
        <dbReference type="ARBA" id="ARBA00023237"/>
    </source>
</evidence>
<gene>
    <name evidence="7" type="ORF">GGQ88_003336</name>
</gene>
<name>A0A7W6A101_9SPHN</name>
<evidence type="ECO:0000256" key="3">
    <source>
        <dbReference type="ARBA" id="ARBA00022692"/>
    </source>
</evidence>
<dbReference type="SUPFAM" id="SSF56954">
    <property type="entry name" value="Outer membrane efflux proteins (OEP)"/>
    <property type="match status" value="1"/>
</dbReference>
<dbReference type="GO" id="GO:0009279">
    <property type="term" value="C:cell outer membrane"/>
    <property type="evidence" value="ECO:0007669"/>
    <property type="project" value="UniProtKB-SubCell"/>
</dbReference>
<dbReference type="RefSeq" id="WP_183614535.1">
    <property type="nucleotide sequence ID" value="NZ_JACICY010000009.1"/>
</dbReference>